<dbReference type="AlphaFoldDB" id="A0A150ITQ8"/>
<dbReference type="Proteomes" id="UP000075578">
    <property type="component" value="Unassembled WGS sequence"/>
</dbReference>
<reference evidence="1 2" key="1">
    <citation type="journal article" date="2016" name="ISME J.">
        <title>Chasing the elusive Euryarchaeota class WSA2: genomes reveal a uniquely fastidious methyl-reducing methanogen.</title>
        <authorList>
            <person name="Nobu M.K."/>
            <person name="Narihiro T."/>
            <person name="Kuroda K."/>
            <person name="Mei R."/>
            <person name="Liu W.T."/>
        </authorList>
    </citation>
    <scope>NUCLEOTIDE SEQUENCE [LARGE SCALE GENOMIC DNA]</scope>
    <source>
        <strain evidence="1">U1lsi0528_Bin089</strain>
    </source>
</reference>
<comment type="caution">
    <text evidence="1">The sequence shown here is derived from an EMBL/GenBank/DDBJ whole genome shotgun (WGS) entry which is preliminary data.</text>
</comment>
<organism evidence="1 2">
    <name type="scientific">Candidatus Methanofastidiosum methylothiophilum</name>
    <dbReference type="NCBI Taxonomy" id="1705564"/>
    <lineage>
        <taxon>Archaea</taxon>
        <taxon>Methanobacteriati</taxon>
        <taxon>Methanobacteriota</taxon>
        <taxon>Stenosarchaea group</taxon>
        <taxon>Candidatus Methanofastidiosia</taxon>
        <taxon>Candidatus Methanofastidiosales</taxon>
        <taxon>Candidatus Methanofastidiosaceae</taxon>
        <taxon>Candidatus Methanofastidiosum</taxon>
    </lineage>
</organism>
<dbReference type="EMBL" id="LNGD01000140">
    <property type="protein sequence ID" value="KYC48401.1"/>
    <property type="molecule type" value="Genomic_DNA"/>
</dbReference>
<evidence type="ECO:0000313" key="2">
    <source>
        <dbReference type="Proteomes" id="UP000075578"/>
    </source>
</evidence>
<sequence>MTMKTAPIKEIKIPSAVFLVIDSLKNNIAKIAINGTLKLISIDELIAVVYFNANI</sequence>
<gene>
    <name evidence="1" type="ORF">AMQ74_01605</name>
</gene>
<evidence type="ECO:0000313" key="1">
    <source>
        <dbReference type="EMBL" id="KYC48401.1"/>
    </source>
</evidence>
<protein>
    <submittedName>
        <fullName evidence="1">Uncharacterized protein</fullName>
    </submittedName>
</protein>
<name>A0A150ITQ8_9EURY</name>
<proteinExistence type="predicted"/>
<accession>A0A150ITQ8</accession>